<evidence type="ECO:0000313" key="3">
    <source>
        <dbReference type="Proteomes" id="UP000019678"/>
    </source>
</evidence>
<dbReference type="eggNOG" id="COG1652">
    <property type="taxonomic scope" value="Bacteria"/>
</dbReference>
<accession>A0A017SXR9</accession>
<reference evidence="2 3" key="1">
    <citation type="submission" date="2013-05" db="EMBL/GenBank/DDBJ databases">
        <title>Genome assembly of Chondromyces apiculatus DSM 436.</title>
        <authorList>
            <person name="Sharma G."/>
            <person name="Khatri I."/>
            <person name="Kaur C."/>
            <person name="Mayilraj S."/>
            <person name="Subramanian S."/>
        </authorList>
    </citation>
    <scope>NUCLEOTIDE SEQUENCE [LARGE SCALE GENOMIC DNA]</scope>
    <source>
        <strain evidence="2 3">DSM 436</strain>
    </source>
</reference>
<dbReference type="STRING" id="1192034.CAP_8351"/>
<gene>
    <name evidence="2" type="ORF">CAP_8351</name>
</gene>
<dbReference type="Pfam" id="PF01471">
    <property type="entry name" value="PG_binding_1"/>
    <property type="match status" value="1"/>
</dbReference>
<dbReference type="eggNOG" id="COG3409">
    <property type="taxonomic scope" value="Bacteria"/>
</dbReference>
<dbReference type="InterPro" id="IPR002477">
    <property type="entry name" value="Peptidoglycan-bd-like"/>
</dbReference>
<comment type="caution">
    <text evidence="2">The sequence shown here is derived from an EMBL/GenBank/DDBJ whole genome shotgun (WGS) entry which is preliminary data.</text>
</comment>
<dbReference type="AlphaFoldDB" id="A0A017SXR9"/>
<organism evidence="2 3">
    <name type="scientific">Chondromyces apiculatus DSM 436</name>
    <dbReference type="NCBI Taxonomy" id="1192034"/>
    <lineage>
        <taxon>Bacteria</taxon>
        <taxon>Pseudomonadati</taxon>
        <taxon>Myxococcota</taxon>
        <taxon>Polyangia</taxon>
        <taxon>Polyangiales</taxon>
        <taxon>Polyangiaceae</taxon>
        <taxon>Chondromyces</taxon>
    </lineage>
</organism>
<dbReference type="SUPFAM" id="SSF47090">
    <property type="entry name" value="PGBD-like"/>
    <property type="match status" value="1"/>
</dbReference>
<dbReference type="EMBL" id="ASRX01000082">
    <property type="protein sequence ID" value="EYF01420.1"/>
    <property type="molecule type" value="Genomic_DNA"/>
</dbReference>
<keyword evidence="3" id="KW-1185">Reference proteome</keyword>
<name>A0A017SXR9_9BACT</name>
<dbReference type="NCBIfam" id="TIGR02594">
    <property type="entry name" value="TIGR02594 family protein"/>
    <property type="match status" value="1"/>
</dbReference>
<evidence type="ECO:0000259" key="1">
    <source>
        <dbReference type="Pfam" id="PF01471"/>
    </source>
</evidence>
<sequence>MERPTLRVGYGFPTSEPHLNGAVRVLQTELTRRGYRIGGADGKFGNVTESAVKHFQRHLGVSDTGVVTATEWAALLDGPVTNVGSSFVPPGSSRDEPPLIDDVPDNPPWLRVAKAERDVKTVAGDGSHPRIVEYHATTSLGRAGDEYAWCSSFINWVLKQVGITGTNNAGAASWVNWGTATQPRVGAIVVIFNQAMKNSSETASGNHCSFLIEETSSHYIMLGGNQSKSVKVKQYSKESWELKGRRWPTGY</sequence>
<dbReference type="InterPro" id="IPR013423">
    <property type="entry name" value="CHP02594"/>
</dbReference>
<feature type="domain" description="Peptidoglycan binding-like" evidence="1">
    <location>
        <begin position="22"/>
        <end position="75"/>
    </location>
</feature>
<dbReference type="RefSeq" id="WP_052376615.1">
    <property type="nucleotide sequence ID" value="NZ_ASRX01000082.1"/>
</dbReference>
<dbReference type="InterPro" id="IPR036365">
    <property type="entry name" value="PGBD-like_sf"/>
</dbReference>
<evidence type="ECO:0000313" key="2">
    <source>
        <dbReference type="EMBL" id="EYF01420.1"/>
    </source>
</evidence>
<protein>
    <recommendedName>
        <fullName evidence="1">Peptidoglycan binding-like domain-containing protein</fullName>
    </recommendedName>
</protein>
<dbReference type="InterPro" id="IPR036366">
    <property type="entry name" value="PGBDSf"/>
</dbReference>
<dbReference type="Gene3D" id="1.10.101.10">
    <property type="entry name" value="PGBD-like superfamily/PGBD"/>
    <property type="match status" value="1"/>
</dbReference>
<proteinExistence type="predicted"/>
<dbReference type="Proteomes" id="UP000019678">
    <property type="component" value="Unassembled WGS sequence"/>
</dbReference>